<evidence type="ECO:0000313" key="2">
    <source>
        <dbReference type="EMBL" id="CAK0805860.1"/>
    </source>
</evidence>
<gene>
    <name evidence="2" type="ORF">PCOR1329_LOCUS12274</name>
</gene>
<proteinExistence type="predicted"/>
<feature type="non-terminal residue" evidence="2">
    <location>
        <position position="1382"/>
    </location>
</feature>
<feature type="compositionally biased region" description="Pro residues" evidence="1">
    <location>
        <begin position="101"/>
        <end position="116"/>
    </location>
</feature>
<evidence type="ECO:0008006" key="4">
    <source>
        <dbReference type="Google" id="ProtNLM"/>
    </source>
</evidence>
<keyword evidence="3" id="KW-1185">Reference proteome</keyword>
<organism evidence="2 3">
    <name type="scientific">Prorocentrum cordatum</name>
    <dbReference type="NCBI Taxonomy" id="2364126"/>
    <lineage>
        <taxon>Eukaryota</taxon>
        <taxon>Sar</taxon>
        <taxon>Alveolata</taxon>
        <taxon>Dinophyceae</taxon>
        <taxon>Prorocentrales</taxon>
        <taxon>Prorocentraceae</taxon>
        <taxon>Prorocentrum</taxon>
    </lineage>
</organism>
<comment type="caution">
    <text evidence="2">The sequence shown here is derived from an EMBL/GenBank/DDBJ whole genome shotgun (WGS) entry which is preliminary data.</text>
</comment>
<sequence>MPPPVTTPEFRVAKLVSCLKKHPADKDRLLARIEKGQALNIKGVQFTIEEMELALMQYNEWTDLPDDERPFHMGEAAGSGDAAPPGVLDFDHLQLALVPVPVAPPLPPPADPPPDDVAPATTTSDAAHPPQGLEWTDYELSALEGTLNVFRDRVEGRWFVALSTTCEWVKLEQTHNLSTFDVEFGLDGAPAIIFEVLPEGVDGDGHAWEVNHALGFISLEYTTKATNAKVLICKEANDYFGIYSLSEAVSRHTSHVVRMKTGVGGARVTLVVFRFGVKRKFANFYVVVKDVFNMLDLGRTTASGSVWAARYWPSWEKYLKKLGITSVEKSVQTEPDRKKHGDDPTRVLKWPSVSTEALFAMCCRWAFCSQQQGGFSQEKDQASAKLIIGTMMKIAMRGRSTIPLYFKNVRRTPFGQIIGDRGPFHVKIDGSSLDLSIFQKNRMRADGVEAVRFCTYLEKENINGQDIRIMTFLEAIAPSVHCMSTYSQICWRVGEYVENAISTSLDHGQRFDDFEASSPDDCNTSEAQVGHENALYLLGCKAHIDQCGVQFLSSATDKSRVRGMGLQNTAFATPDGVAWWAPTQCTQLLEDIADFTGHSTMASILSDAGGDAAPAQRDLQRAWLKRKLDESATFKPKKVRRKSAFQWLAALGNQVKSFSIDGGLQTYSQPEDISTREPALKWPRISAACDLGSDGVSALSYWIHQLRGCIDAIPDPSHGVHDDMCNSLKFAGLFDHLLSDVICINFANGPWSEDTHFKRMQQCPQDTFEASSPDKNALFQEMMNDMLADPSAKDIRGDEDCGQLLWDAIPESSPLVKRGGKAVMGRLMEINRRIRKELNDYNAKRFCALTTCLELDLLSSQAALKRLDAPADEKTANVKKNTDKVELDFARACLNQMAIAGISMLDPSCKRKDHIICQGTLHWDKWHSKQNAELRSCFVSADWIVSEPRSNFIDAMFAGWADLCNERVMKESGFHVPTTVAELNSFDPEDCDEDEDYLAFTLFHLNMGTTYYRSMRMGWLLLGPSSRSALLTRGGDDAKDAAAYIRRCRDQYDECINVVEHTPDLQAVVDRRVFKRVSEEQVYRVLKEADFTITQDVVDFSRKIHTKLIASQVDEDAFNVQKNMPKYKNRQGKMNMMQHRWLGGLMHDCVAVMARKKEAGDAASVPMLPCGCMPDSVVVMFPFKEMAIPNGGAVFAPVRPADPLDLYQAVVSLDDWEGCCITVQSPLTLRRSCGFGGDAGATDLGRIGLRKVDGHSFEHILKALARVAFNSVRLPVLQRLAAHLRVGVDPGAGLFGTLVALINNILNPISESAILDILAKRPTKMHSRVCDSIYDLLDFEDQLVCLDRGDFGKLQETRKRSEYSKEVLTDYIKEYAKMREKV</sequence>
<dbReference type="EMBL" id="CAUYUJ010003570">
    <property type="protein sequence ID" value="CAK0805860.1"/>
    <property type="molecule type" value="Genomic_DNA"/>
</dbReference>
<accession>A0ABN9QIL1</accession>
<protein>
    <recommendedName>
        <fullName evidence="4">RNA-directed RNA polymerase</fullName>
    </recommendedName>
</protein>
<dbReference type="Proteomes" id="UP001189429">
    <property type="component" value="Unassembled WGS sequence"/>
</dbReference>
<reference evidence="2" key="1">
    <citation type="submission" date="2023-10" db="EMBL/GenBank/DDBJ databases">
        <authorList>
            <person name="Chen Y."/>
            <person name="Shah S."/>
            <person name="Dougan E. K."/>
            <person name="Thang M."/>
            <person name="Chan C."/>
        </authorList>
    </citation>
    <scope>NUCLEOTIDE SEQUENCE [LARGE SCALE GENOMIC DNA]</scope>
</reference>
<name>A0ABN9QIL1_9DINO</name>
<feature type="region of interest" description="Disordered" evidence="1">
    <location>
        <begin position="101"/>
        <end position="132"/>
    </location>
</feature>
<evidence type="ECO:0000256" key="1">
    <source>
        <dbReference type="SAM" id="MobiDB-lite"/>
    </source>
</evidence>
<evidence type="ECO:0000313" key="3">
    <source>
        <dbReference type="Proteomes" id="UP001189429"/>
    </source>
</evidence>